<feature type="binding site" evidence="2">
    <location>
        <position position="206"/>
    </location>
    <ligand>
        <name>substrate</name>
    </ligand>
</feature>
<dbReference type="Gene3D" id="3.40.1180.10">
    <property type="entry name" value="Decaprenyl diphosphate synthase-like"/>
    <property type="match status" value="1"/>
</dbReference>
<dbReference type="PANTHER" id="PTHR10291">
    <property type="entry name" value="DEHYDRODOLICHYL DIPHOSPHATE SYNTHASE FAMILY MEMBER"/>
    <property type="match status" value="1"/>
</dbReference>
<feature type="binding site" evidence="2">
    <location>
        <begin position="212"/>
        <end position="214"/>
    </location>
    <ligand>
        <name>substrate</name>
    </ligand>
</feature>
<evidence type="ECO:0000256" key="2">
    <source>
        <dbReference type="HAMAP-Rule" id="MF_01139"/>
    </source>
</evidence>
<dbReference type="EMBL" id="CP116507">
    <property type="protein sequence ID" value="WCG23442.1"/>
    <property type="molecule type" value="Genomic_DNA"/>
</dbReference>
<feature type="binding site" evidence="2">
    <location>
        <begin position="80"/>
        <end position="82"/>
    </location>
    <ligand>
        <name>substrate</name>
    </ligand>
</feature>
<dbReference type="PROSITE" id="PS01066">
    <property type="entry name" value="UPP_SYNTHASE"/>
    <property type="match status" value="1"/>
</dbReference>
<proteinExistence type="inferred from homology"/>
<evidence type="ECO:0000313" key="4">
    <source>
        <dbReference type="Proteomes" id="UP001179600"/>
    </source>
</evidence>
<dbReference type="FunFam" id="3.40.1180.10:FF:000001">
    <property type="entry name" value="(2E,6E)-farnesyl-diphosphate-specific ditrans,polycis-undecaprenyl-diphosphate synthase"/>
    <property type="match status" value="1"/>
</dbReference>
<evidence type="ECO:0000256" key="1">
    <source>
        <dbReference type="ARBA" id="ARBA00022679"/>
    </source>
</evidence>
<feature type="binding site" evidence="2">
    <location>
        <position position="35"/>
    </location>
    <ligand>
        <name>Mg(2+)</name>
        <dbReference type="ChEBI" id="CHEBI:18420"/>
    </ligand>
</feature>
<dbReference type="Proteomes" id="UP001179600">
    <property type="component" value="Chromosome"/>
</dbReference>
<evidence type="ECO:0000313" key="3">
    <source>
        <dbReference type="EMBL" id="WCG23442.1"/>
    </source>
</evidence>
<dbReference type="NCBIfam" id="NF011405">
    <property type="entry name" value="PRK14830.1"/>
    <property type="match status" value="1"/>
</dbReference>
<dbReference type="InterPro" id="IPR018520">
    <property type="entry name" value="UPP_synth-like_CS"/>
</dbReference>
<dbReference type="EC" id="2.5.1.-" evidence="2"/>
<keyword evidence="1 2" id="KW-0808">Transferase</keyword>
<dbReference type="CDD" id="cd00475">
    <property type="entry name" value="Cis_IPPS"/>
    <property type="match status" value="1"/>
</dbReference>
<dbReference type="Pfam" id="PF01255">
    <property type="entry name" value="Prenyltransf"/>
    <property type="match status" value="1"/>
</dbReference>
<dbReference type="AlphaFoldDB" id="A0AAE9XHD7"/>
<feature type="binding site" evidence="2">
    <location>
        <position position="225"/>
    </location>
    <ligand>
        <name>Mg(2+)</name>
        <dbReference type="ChEBI" id="CHEBI:18420"/>
    </ligand>
</feature>
<dbReference type="HAMAP" id="MF_01139">
    <property type="entry name" value="ISPT"/>
    <property type="match status" value="1"/>
</dbReference>
<organism evidence="3 4">
    <name type="scientific">Vagococcus lutrae</name>
    <dbReference type="NCBI Taxonomy" id="81947"/>
    <lineage>
        <taxon>Bacteria</taxon>
        <taxon>Bacillati</taxon>
        <taxon>Bacillota</taxon>
        <taxon>Bacilli</taxon>
        <taxon>Lactobacillales</taxon>
        <taxon>Enterococcaceae</taxon>
        <taxon>Vagococcus</taxon>
    </lineage>
</organism>
<keyword evidence="2" id="KW-0479">Metal-binding</keyword>
<comment type="subunit">
    <text evidence="2">Homodimer.</text>
</comment>
<protein>
    <recommendedName>
        <fullName evidence="2">Isoprenyl transferase</fullName>
        <ecNumber evidence="2">2.5.1.-</ecNumber>
    </recommendedName>
</protein>
<dbReference type="GO" id="GO:0016094">
    <property type="term" value="P:polyprenol biosynthetic process"/>
    <property type="evidence" value="ECO:0007669"/>
    <property type="project" value="TreeGrafter"/>
</dbReference>
<feature type="binding site" evidence="2">
    <location>
        <position position="86"/>
    </location>
    <ligand>
        <name>substrate</name>
    </ligand>
</feature>
<dbReference type="NCBIfam" id="TIGR00055">
    <property type="entry name" value="uppS"/>
    <property type="match status" value="1"/>
</dbReference>
<feature type="binding site" evidence="2">
    <location>
        <position position="40"/>
    </location>
    <ligand>
        <name>substrate</name>
    </ligand>
</feature>
<keyword evidence="2" id="KW-0460">Magnesium</keyword>
<accession>A0AAE9XHD7</accession>
<dbReference type="GO" id="GO:0008834">
    <property type="term" value="F:ditrans,polycis-undecaprenyl-diphosphate synthase [(2E,6E)-farnesyl-diphosphate specific] activity"/>
    <property type="evidence" value="ECO:0007669"/>
    <property type="project" value="TreeGrafter"/>
</dbReference>
<dbReference type="SUPFAM" id="SSF64005">
    <property type="entry name" value="Undecaprenyl diphosphate synthase"/>
    <property type="match status" value="1"/>
</dbReference>
<sequence length="271" mass="30746">MFRLFPQKNKYTKTDSTVAFQANGPVPKHLAIIMDGNGRWAENRRLPRVAGHREGMNTVKKITKKASQLGIKALTLYAFSTENWKRPDDEVNFLMQLPVDFFDEFVPELVAEDVQVQVMGDVMGLPAHTQGAVKRAIEATAHCRGMILNFALNYGSRSEILQAVNRLLVEAKEGRLEGTVTEEQFSEQLMTAALGSELQDPDLLIRTSGEERISNFLLWQIAYSELYFSPAYWPDFDGEHLEEALATYQQRNRRFGGLSMPSVEEVKEEIE</sequence>
<dbReference type="InterPro" id="IPR001441">
    <property type="entry name" value="UPP_synth-like"/>
</dbReference>
<comment type="cofactor">
    <cofactor evidence="2">
        <name>Mg(2+)</name>
        <dbReference type="ChEBI" id="CHEBI:18420"/>
    </cofactor>
    <text evidence="2">Binds 2 magnesium ions per subunit.</text>
</comment>
<dbReference type="GO" id="GO:0005829">
    <property type="term" value="C:cytosol"/>
    <property type="evidence" value="ECO:0007669"/>
    <property type="project" value="TreeGrafter"/>
</dbReference>
<dbReference type="GO" id="GO:0030145">
    <property type="term" value="F:manganese ion binding"/>
    <property type="evidence" value="ECO:0007669"/>
    <property type="project" value="TreeGrafter"/>
</dbReference>
<feature type="binding site" evidence="2">
    <location>
        <position position="84"/>
    </location>
    <ligand>
        <name>substrate</name>
    </ligand>
</feature>
<gene>
    <name evidence="3" type="ORF">PML95_04160</name>
</gene>
<feature type="binding site" evidence="2">
    <location>
        <position position="48"/>
    </location>
    <ligand>
        <name>substrate</name>
    </ligand>
</feature>
<feature type="active site" evidence="2">
    <location>
        <position position="35"/>
    </location>
</feature>
<comment type="similarity">
    <text evidence="2">Belongs to the UPP synthase family.</text>
</comment>
<dbReference type="GO" id="GO:0000287">
    <property type="term" value="F:magnesium ion binding"/>
    <property type="evidence" value="ECO:0007669"/>
    <property type="project" value="UniProtKB-UniRule"/>
</dbReference>
<dbReference type="PANTHER" id="PTHR10291:SF0">
    <property type="entry name" value="DEHYDRODOLICHYL DIPHOSPHATE SYNTHASE 2"/>
    <property type="match status" value="1"/>
</dbReference>
<dbReference type="RefSeq" id="WP_272163666.1">
    <property type="nucleotide sequence ID" value="NZ_CP116507.1"/>
</dbReference>
<name>A0AAE9XHD7_9ENTE</name>
<feature type="binding site" evidence="2">
    <location>
        <begin position="36"/>
        <end position="39"/>
    </location>
    <ligand>
        <name>substrate</name>
    </ligand>
</feature>
<reference evidence="3" key="1">
    <citation type="submission" date="2023-01" db="EMBL/GenBank/DDBJ databases">
        <title>Oxazolidinone resistance genes in florfenicol resistant enterococci from beef cattle and veal calves at slaughter.</title>
        <authorList>
            <person name="Biggel M."/>
        </authorList>
    </citation>
    <scope>NUCLEOTIDE SEQUENCE</scope>
    <source>
        <strain evidence="3">K204-1</strain>
    </source>
</reference>
<dbReference type="InterPro" id="IPR036424">
    <property type="entry name" value="UPP_synth-like_sf"/>
</dbReference>
<feature type="binding site" evidence="2">
    <location>
        <position position="52"/>
    </location>
    <ligand>
        <name>substrate</name>
    </ligand>
</feature>
<comment type="function">
    <text evidence="2">Catalyzes the condensation of isopentenyl diphosphate (IPP) with allylic pyrophosphates generating different type of terpenoids.</text>
</comment>
<feature type="active site" description="Proton acceptor" evidence="2">
    <location>
        <position position="83"/>
    </location>
</feature>